<keyword evidence="2" id="KW-0393">Immunoglobulin domain</keyword>
<organism evidence="6 7">
    <name type="scientific">Labeo rohita</name>
    <name type="common">Indian major carp</name>
    <name type="synonym">Cyprinus rohita</name>
    <dbReference type="NCBI Taxonomy" id="84645"/>
    <lineage>
        <taxon>Eukaryota</taxon>
        <taxon>Metazoa</taxon>
        <taxon>Chordata</taxon>
        <taxon>Craniata</taxon>
        <taxon>Vertebrata</taxon>
        <taxon>Euteleostomi</taxon>
        <taxon>Actinopterygii</taxon>
        <taxon>Neopterygii</taxon>
        <taxon>Teleostei</taxon>
        <taxon>Ostariophysi</taxon>
        <taxon>Cypriniformes</taxon>
        <taxon>Cyprinidae</taxon>
        <taxon>Labeoninae</taxon>
        <taxon>Labeonini</taxon>
        <taxon>Labeo</taxon>
    </lineage>
</organism>
<dbReference type="InterPro" id="IPR003006">
    <property type="entry name" value="Ig/MHC_CS"/>
</dbReference>
<dbReference type="Pfam" id="PF07654">
    <property type="entry name" value="C1-set"/>
    <property type="match status" value="3"/>
</dbReference>
<sequence length="962" mass="110586">MAYKCSPDIRVFAMEAPDDQHKLVLSCLATGFYPRDIEMNIRLNKTVLEDQTSSAIIPNAKESFQMSISVEIDKNHKGFYDCLVIHSSLTEPVSEKWDGACFDSKIESQWPVVVGISAAVVAEKHFLHYMYTVLTKAGPFPEFSAVGESDDRRIARYSIEEQGWIRENLTVDDWNEAPELPENSDWFLNYLYDLSKCKRHAECSEFHILQRIIGCELEKLNGTVMSLRAFDESAYDGKDFSTCRPDVYVFARKAPDHQNKLNLTCLTTGFYPKNVEMNIRLDRSVLGKQIFSEIRPNADGSFQLRSTVKIDRNHKGSYDCFVIHSSLTEPVSVEWGAQGYQSERHYMHYMFTALTKAGLFPEITVVGMIDNRRISKNGTEVPKWTRKILNEDDIICTPCDSEDWYMEQLHILSNCTQCSELLTFQRVIGCEVEKFPNGTVSLRAFDEYGFNGEDFIAFDYDTMQWIVKNSPDVYISARRDPDDHNKLVLTCLATGFYPRDIEMNIRLNKSVLDNQICSEIRPNANETFQMRTSVEIDRNLKGSYDCLVIHSSLREPVSVEWGSPDVDVFVRKGPGDHKKHYLHYKFTAISKTNTFPEFSAVAVSDGRRVVHYNNKSKSWVRESLTDDDWTKSPSLPPDSREWFIHQMKTLSNCGYSGCSELHVLQRIIGCELEKHSDGTVHQSLFDEYGFDGEDFIAFNSDTMQWIDKNPKATETKMDWDHQTERNQFVMGYLQTCVHWISTFNNTKKSRPNVYVFVERYKQHKQVLICLVTDFYPKDIEMKIRLNRINMENQTSSGIRPNGDGSFQMRASVEIDKNDEGSYDCHVIHSSLTEPASVEWDATRIDCATKSQWPLIAGIAVLLVITVLTLIGYYFLKNCQSSSYGVQTGMEMRTEHHPSNKGQMSSHDYENGAKMRLHSRGETSSPDRKRRERYNENGSSPHTDISISQSGLRCQREIKIMKY</sequence>
<dbReference type="Pfam" id="PF00129">
    <property type="entry name" value="MHC_I"/>
    <property type="match status" value="3"/>
</dbReference>
<feature type="domain" description="Ig-like" evidence="5">
    <location>
        <begin position="751"/>
        <end position="838"/>
    </location>
</feature>
<proteinExistence type="predicted"/>
<feature type="transmembrane region" description="Helical" evidence="4">
    <location>
        <begin position="852"/>
        <end position="875"/>
    </location>
</feature>
<keyword evidence="7" id="KW-1185">Reference proteome</keyword>
<dbReference type="InterPro" id="IPR011161">
    <property type="entry name" value="MHC_I-like_Ag-recog"/>
</dbReference>
<feature type="domain" description="Ig-like" evidence="5">
    <location>
        <begin position="7"/>
        <end position="94"/>
    </location>
</feature>
<dbReference type="InterPro" id="IPR011162">
    <property type="entry name" value="MHC_I/II-like_Ag-recog"/>
</dbReference>
<keyword evidence="4" id="KW-0472">Membrane</keyword>
<dbReference type="PROSITE" id="PS50835">
    <property type="entry name" value="IG_LIKE"/>
    <property type="match status" value="4"/>
</dbReference>
<dbReference type="InterPro" id="IPR050208">
    <property type="entry name" value="MHC_class-I_related"/>
</dbReference>
<accession>A0A498NAD7</accession>
<keyword evidence="1" id="KW-0325">Glycoprotein</keyword>
<dbReference type="SMART" id="SM00407">
    <property type="entry name" value="IGc1"/>
    <property type="match status" value="4"/>
</dbReference>
<comment type="caution">
    <text evidence="6">The sequence shown here is derived from an EMBL/GenBank/DDBJ whole genome shotgun (WGS) entry which is preliminary data.</text>
</comment>
<dbReference type="Proteomes" id="UP000290572">
    <property type="component" value="Unassembled WGS sequence"/>
</dbReference>
<keyword evidence="4" id="KW-0812">Transmembrane</keyword>
<feature type="region of interest" description="Disordered" evidence="3">
    <location>
        <begin position="915"/>
        <end position="950"/>
    </location>
</feature>
<evidence type="ECO:0000256" key="1">
    <source>
        <dbReference type="ARBA" id="ARBA00023180"/>
    </source>
</evidence>
<feature type="compositionally biased region" description="Polar residues" evidence="3">
    <location>
        <begin position="935"/>
        <end position="950"/>
    </location>
</feature>
<reference evidence="6 7" key="1">
    <citation type="submission" date="2018-03" db="EMBL/GenBank/DDBJ databases">
        <title>Draft genome sequence of Rohu Carp (Labeo rohita).</title>
        <authorList>
            <person name="Das P."/>
            <person name="Kushwaha B."/>
            <person name="Joshi C.G."/>
            <person name="Kumar D."/>
            <person name="Nagpure N.S."/>
            <person name="Sahoo L."/>
            <person name="Das S.P."/>
            <person name="Bit A."/>
            <person name="Patnaik S."/>
            <person name="Meher P.K."/>
            <person name="Jayasankar P."/>
            <person name="Koringa P.G."/>
            <person name="Patel N.V."/>
            <person name="Hinsu A.T."/>
            <person name="Kumar R."/>
            <person name="Pandey M."/>
            <person name="Agarwal S."/>
            <person name="Srivastava S."/>
            <person name="Singh M."/>
            <person name="Iquebal M.A."/>
            <person name="Jaiswal S."/>
            <person name="Angadi U.B."/>
            <person name="Kumar N."/>
            <person name="Raza M."/>
            <person name="Shah T.M."/>
            <person name="Rai A."/>
            <person name="Jena J.K."/>
        </authorList>
    </citation>
    <scope>NUCLEOTIDE SEQUENCE [LARGE SCALE GENOMIC DNA]</scope>
    <source>
        <strain evidence="6">DASCIFA01</strain>
        <tissue evidence="6">Testis</tissue>
    </source>
</reference>
<evidence type="ECO:0000256" key="2">
    <source>
        <dbReference type="ARBA" id="ARBA00023319"/>
    </source>
</evidence>
<dbReference type="PANTHER" id="PTHR16675">
    <property type="entry name" value="MHC CLASS I-RELATED"/>
    <property type="match status" value="1"/>
</dbReference>
<evidence type="ECO:0000256" key="4">
    <source>
        <dbReference type="SAM" id="Phobius"/>
    </source>
</evidence>
<dbReference type="SUPFAM" id="SSF48726">
    <property type="entry name" value="Immunoglobulin"/>
    <property type="match status" value="4"/>
</dbReference>
<evidence type="ECO:0000313" key="7">
    <source>
        <dbReference type="Proteomes" id="UP000290572"/>
    </source>
</evidence>
<dbReference type="InterPro" id="IPR007110">
    <property type="entry name" value="Ig-like_dom"/>
</dbReference>
<dbReference type="InterPro" id="IPR003597">
    <property type="entry name" value="Ig_C1-set"/>
</dbReference>
<evidence type="ECO:0000256" key="3">
    <source>
        <dbReference type="SAM" id="MobiDB-lite"/>
    </source>
</evidence>
<dbReference type="SUPFAM" id="SSF54452">
    <property type="entry name" value="MHC antigen-recognition domain"/>
    <property type="match status" value="3"/>
</dbReference>
<dbReference type="InterPro" id="IPR013783">
    <property type="entry name" value="Ig-like_fold"/>
</dbReference>
<feature type="compositionally biased region" description="Basic and acidic residues" evidence="3">
    <location>
        <begin position="915"/>
        <end position="934"/>
    </location>
</feature>
<dbReference type="PROSITE" id="PS00290">
    <property type="entry name" value="IG_MHC"/>
    <property type="match status" value="4"/>
</dbReference>
<feature type="domain" description="Ig-like" evidence="5">
    <location>
        <begin position="471"/>
        <end position="558"/>
    </location>
</feature>
<dbReference type="PANTHER" id="PTHR16675:SF193">
    <property type="entry name" value="LOC571647 PROTEIN-RELATED"/>
    <property type="match status" value="1"/>
</dbReference>
<dbReference type="Gene3D" id="3.30.500.10">
    <property type="entry name" value="MHC class I-like antigen recognition-like"/>
    <property type="match status" value="3"/>
</dbReference>
<dbReference type="InterPro" id="IPR036179">
    <property type="entry name" value="Ig-like_dom_sf"/>
</dbReference>
<protein>
    <submittedName>
        <fullName evidence="6">Zinc-alpha-2-glyco-like protein</fullName>
    </submittedName>
</protein>
<feature type="domain" description="Ig-like" evidence="5">
    <location>
        <begin position="245"/>
        <end position="332"/>
    </location>
</feature>
<name>A0A498NAD7_LABRO</name>
<dbReference type="InterPro" id="IPR037055">
    <property type="entry name" value="MHC_I-like_Ag-recog_sf"/>
</dbReference>
<dbReference type="GO" id="GO:0009897">
    <property type="term" value="C:external side of plasma membrane"/>
    <property type="evidence" value="ECO:0007669"/>
    <property type="project" value="TreeGrafter"/>
</dbReference>
<evidence type="ECO:0000313" key="6">
    <source>
        <dbReference type="EMBL" id="RXN30031.1"/>
    </source>
</evidence>
<keyword evidence="4" id="KW-1133">Transmembrane helix</keyword>
<dbReference type="GO" id="GO:0005615">
    <property type="term" value="C:extracellular space"/>
    <property type="evidence" value="ECO:0007669"/>
    <property type="project" value="TreeGrafter"/>
</dbReference>
<dbReference type="AlphaFoldDB" id="A0A498NAD7"/>
<dbReference type="Gene3D" id="2.60.40.10">
    <property type="entry name" value="Immunoglobulins"/>
    <property type="match status" value="4"/>
</dbReference>
<gene>
    <name evidence="6" type="ORF">ROHU_005081</name>
</gene>
<evidence type="ECO:0000259" key="5">
    <source>
        <dbReference type="PROSITE" id="PS50835"/>
    </source>
</evidence>
<dbReference type="EMBL" id="QBIY01011658">
    <property type="protein sequence ID" value="RXN30031.1"/>
    <property type="molecule type" value="Genomic_DNA"/>
</dbReference>
<dbReference type="GO" id="GO:0006955">
    <property type="term" value="P:immune response"/>
    <property type="evidence" value="ECO:0007669"/>
    <property type="project" value="TreeGrafter"/>
</dbReference>